<feature type="compositionally biased region" description="Low complexity" evidence="1">
    <location>
        <begin position="466"/>
        <end position="476"/>
    </location>
</feature>
<accession>A0AAD4FG34</accession>
<feature type="compositionally biased region" description="Polar residues" evidence="1">
    <location>
        <begin position="938"/>
        <end position="949"/>
    </location>
</feature>
<organism evidence="2 3">
    <name type="scientific">Alternaria panax</name>
    <dbReference type="NCBI Taxonomy" id="48097"/>
    <lineage>
        <taxon>Eukaryota</taxon>
        <taxon>Fungi</taxon>
        <taxon>Dikarya</taxon>
        <taxon>Ascomycota</taxon>
        <taxon>Pezizomycotina</taxon>
        <taxon>Dothideomycetes</taxon>
        <taxon>Pleosporomycetidae</taxon>
        <taxon>Pleosporales</taxon>
        <taxon>Pleosporineae</taxon>
        <taxon>Pleosporaceae</taxon>
        <taxon>Alternaria</taxon>
        <taxon>Alternaria sect. Panax</taxon>
    </lineage>
</organism>
<feature type="compositionally biased region" description="Basic and acidic residues" evidence="1">
    <location>
        <begin position="1"/>
        <end position="11"/>
    </location>
</feature>
<protein>
    <submittedName>
        <fullName evidence="2">Uncharacterized protein</fullName>
    </submittedName>
</protein>
<gene>
    <name evidence="2" type="ORF">G6011_06206</name>
</gene>
<feature type="compositionally biased region" description="Basic and acidic residues" evidence="1">
    <location>
        <begin position="136"/>
        <end position="150"/>
    </location>
</feature>
<feature type="compositionally biased region" description="Polar residues" evidence="1">
    <location>
        <begin position="810"/>
        <end position="824"/>
    </location>
</feature>
<feature type="compositionally biased region" description="Polar residues" evidence="1">
    <location>
        <begin position="70"/>
        <end position="86"/>
    </location>
</feature>
<dbReference type="Proteomes" id="UP001199106">
    <property type="component" value="Unassembled WGS sequence"/>
</dbReference>
<feature type="region of interest" description="Disordered" evidence="1">
    <location>
        <begin position="250"/>
        <end position="399"/>
    </location>
</feature>
<feature type="region of interest" description="Disordered" evidence="1">
    <location>
        <begin position="181"/>
        <end position="202"/>
    </location>
</feature>
<feature type="compositionally biased region" description="Basic and acidic residues" evidence="1">
    <location>
        <begin position="448"/>
        <end position="458"/>
    </location>
</feature>
<feature type="compositionally biased region" description="Polar residues" evidence="1">
    <location>
        <begin position="882"/>
        <end position="891"/>
    </location>
</feature>
<feature type="compositionally biased region" description="Polar residues" evidence="1">
    <location>
        <begin position="102"/>
        <end position="118"/>
    </location>
</feature>
<feature type="region of interest" description="Disordered" evidence="1">
    <location>
        <begin position="804"/>
        <end position="841"/>
    </location>
</feature>
<feature type="region of interest" description="Disordered" evidence="1">
    <location>
        <begin position="541"/>
        <end position="603"/>
    </location>
</feature>
<feature type="compositionally biased region" description="Pro residues" evidence="1">
    <location>
        <begin position="20"/>
        <end position="30"/>
    </location>
</feature>
<evidence type="ECO:0000256" key="1">
    <source>
        <dbReference type="SAM" id="MobiDB-lite"/>
    </source>
</evidence>
<feature type="compositionally biased region" description="Basic residues" evidence="1">
    <location>
        <begin position="281"/>
        <end position="293"/>
    </location>
</feature>
<feature type="region of interest" description="Disordered" evidence="1">
    <location>
        <begin position="882"/>
        <end position="949"/>
    </location>
</feature>
<feature type="compositionally biased region" description="Pro residues" evidence="1">
    <location>
        <begin position="328"/>
        <end position="342"/>
    </location>
</feature>
<feature type="compositionally biased region" description="Polar residues" evidence="1">
    <location>
        <begin position="33"/>
        <end position="59"/>
    </location>
</feature>
<comment type="caution">
    <text evidence="2">The sequence shown here is derived from an EMBL/GenBank/DDBJ whole genome shotgun (WGS) entry which is preliminary data.</text>
</comment>
<sequence>MSYRNVDDRKRPPPIAILNPLPPPRPPPGAAPTNQQSQKHSRNASNSTKGRLSTGNTPLFSPVESHPPASGSSRSRNAMATFTNLIDQARVSSPRKLKHASWTGSNVDSTARSRQSGRSQHDAAAAQARLEALDEETARGKMESRAEKNIFKLTGQIPPTPTADSADEDDVYIRTQDLRQQCRITNGEQQPDYDEPPKSPKRKLFQNLRNTFSKSSGAAPPPVMPNKAAQILGIAARQAHVIPVWPIKPAHPKETAPTRVSRSNTANSLPAKMVNPDSYARRYRSGISRRNRSSGRSSSGRGGLRKQSSDIENTPPAPEFNAALDSLKPPPPPAKDTPPPGQRPASPLRRAVPAGNLRDNYSTFTDGIETVRFPDFDLSPSPSTGTLPEDGGKSPTKFIPYTAEDYSKLIGGEAMQWSYPDCNGSPSKADGKHPTPLAGANLSVLRLPHPDRRSEERPNATPPGDNNNNNNNNNANTYSPLHPCFYSPTHLSARGFAEGETPSKNSDTTRLLYSLPGRSLSLLYLREQSDDGSIKMIFQGDRQDVDPNSPTAHEWNENEQRNQTGDRRPDVGITTRDVQELRIGEKNGDSAQKNGNPVQVQPNQYSSRFTDMLKTVGPGRSESHGDIQPYCASAVPSPLHRVACSQISACSVMPSGGSYGAFPPLFPPKTIDDHFFMTNEHLDVVGKTTWDLLDTLEKQHKSTSRARQEETLALINTRFEQISSQITTLDDNAKRIDKCLDRANGIVDNQQNIYASINSVSDCVKETIPKTLVEQDKKMTGMEAEMKEMRQIIQALQKSVEQKATEAKAVQQSTPPGQGNTANIPQPPFPTHNSRSQHSLPSYYGANTEVIRDGHAVMPHSMASPQDSHSDPRFGCQANNQWTTRAAYTSRNPKEERPPYLANPYHNMGGQYNNSYDGTYSSYAYSPDSLSPPDQHFAFNNQGNQGQAK</sequence>
<feature type="compositionally biased region" description="Basic and acidic residues" evidence="1">
    <location>
        <begin position="554"/>
        <end position="570"/>
    </location>
</feature>
<proteinExistence type="predicted"/>
<evidence type="ECO:0000313" key="2">
    <source>
        <dbReference type="EMBL" id="KAG9189338.1"/>
    </source>
</evidence>
<feature type="compositionally biased region" description="Polar residues" evidence="1">
    <location>
        <begin position="831"/>
        <end position="840"/>
    </location>
</feature>
<feature type="compositionally biased region" description="Polar residues" evidence="1">
    <location>
        <begin position="910"/>
        <end position="924"/>
    </location>
</feature>
<reference evidence="2" key="1">
    <citation type="submission" date="2021-07" db="EMBL/GenBank/DDBJ databases">
        <title>Genome Resource of American Ginseng Black Spot Pathogen Alternaria panax.</title>
        <authorList>
            <person name="Qiu C."/>
            <person name="Wang W."/>
            <person name="Liu Z."/>
        </authorList>
    </citation>
    <scope>NUCLEOTIDE SEQUENCE</scope>
    <source>
        <strain evidence="2">BNCC115425</strain>
    </source>
</reference>
<evidence type="ECO:0000313" key="3">
    <source>
        <dbReference type="Proteomes" id="UP001199106"/>
    </source>
</evidence>
<feature type="compositionally biased region" description="Polar residues" evidence="1">
    <location>
        <begin position="589"/>
        <end position="603"/>
    </location>
</feature>
<keyword evidence="3" id="KW-1185">Reference proteome</keyword>
<feature type="region of interest" description="Disordered" evidence="1">
    <location>
        <begin position="1"/>
        <end position="169"/>
    </location>
</feature>
<feature type="region of interest" description="Disordered" evidence="1">
    <location>
        <begin position="446"/>
        <end position="481"/>
    </location>
</feature>
<feature type="compositionally biased region" description="Polar residues" evidence="1">
    <location>
        <begin position="258"/>
        <end position="268"/>
    </location>
</feature>
<dbReference type="AlphaFoldDB" id="A0AAD4FG34"/>
<feature type="compositionally biased region" description="Basic and acidic residues" evidence="1">
    <location>
        <begin position="577"/>
        <end position="588"/>
    </location>
</feature>
<name>A0AAD4FG34_9PLEO</name>
<dbReference type="EMBL" id="JAANER010000005">
    <property type="protein sequence ID" value="KAG9189338.1"/>
    <property type="molecule type" value="Genomic_DNA"/>
</dbReference>